<protein>
    <submittedName>
        <fullName evidence="1">Uncharacterized protein</fullName>
    </submittedName>
</protein>
<reference evidence="1" key="1">
    <citation type="journal article" date="2015" name="Nature">
        <title>Complex archaea that bridge the gap between prokaryotes and eukaryotes.</title>
        <authorList>
            <person name="Spang A."/>
            <person name="Saw J.H."/>
            <person name="Jorgensen S.L."/>
            <person name="Zaremba-Niedzwiedzka K."/>
            <person name="Martijn J."/>
            <person name="Lind A.E."/>
            <person name="van Eijk R."/>
            <person name="Schleper C."/>
            <person name="Guy L."/>
            <person name="Ettema T.J."/>
        </authorList>
    </citation>
    <scope>NUCLEOTIDE SEQUENCE</scope>
</reference>
<sequence length="112" mass="11933">MKREHDGKGNSTTQQDKCPACGSKKRVFERLSEEAVELGAAPPGFKMGYQATQQIVGDPEWQAKQPMGGKVPVGGTVLDICYDCHALYAPVVHTGKAVKAPTPKKLVVPGQG</sequence>
<dbReference type="EMBL" id="LAZR01057531">
    <property type="protein sequence ID" value="KKK71883.1"/>
    <property type="molecule type" value="Genomic_DNA"/>
</dbReference>
<name>A0A0F8XSH9_9ZZZZ</name>
<dbReference type="AlphaFoldDB" id="A0A0F8XSH9"/>
<proteinExistence type="predicted"/>
<organism evidence="1">
    <name type="scientific">marine sediment metagenome</name>
    <dbReference type="NCBI Taxonomy" id="412755"/>
    <lineage>
        <taxon>unclassified sequences</taxon>
        <taxon>metagenomes</taxon>
        <taxon>ecological metagenomes</taxon>
    </lineage>
</organism>
<evidence type="ECO:0000313" key="1">
    <source>
        <dbReference type="EMBL" id="KKK71883.1"/>
    </source>
</evidence>
<comment type="caution">
    <text evidence="1">The sequence shown here is derived from an EMBL/GenBank/DDBJ whole genome shotgun (WGS) entry which is preliminary data.</text>
</comment>
<accession>A0A0F8XSH9</accession>
<gene>
    <name evidence="1" type="ORF">LCGC14_2909440</name>
</gene>